<evidence type="ECO:0000313" key="3">
    <source>
        <dbReference type="Proteomes" id="UP000267077"/>
    </source>
</evidence>
<sequence>MGRELWDKYWVRQLALVIGYVITYLSIRDFSTSSWPITTPLRFACLLFLPYRYWPLFAGVDCVAQSYVAYECVDRFGILWSLTQLVPYSAISMPLVWWCREKLNLFPSTQLVNFKALLICTVAVSLAWDAQAVLSGACGQVNGHWFVIPFIDVPEGFLGRYITIVALMPWVLMVRAEYLSEEPWQRRLRKAAKELLAVDTLALLLSTALFVYWLYLHSEEEARKLSYLAAFLPIAWLTLKPGWRAAALGGTPAILCVASLLQYDTAELNIETEAFIAFVVTCLFTLGARITAQSLKEEQDRLEVEQALQLARQSFQLSETRIKKTAQALQVAGTSLQLTQHQLLDRVHDVLPESEVQRYYRQAASMQDHVNRLVDSMYPSAWRQRGLSAALHETIADALREAAINYRCRIRGPLDDLTPAIHAAIYRLACESVMHINGQLVCSSIRLGVRSGATANGYWVALQVEGKLDNSHINDAMFDTTERDMLGSRLGAYGLGLLALRNHARLFGGELRSKVTENGLRLSYMLVDVINRPMEQLTAPQPWTA</sequence>
<reference evidence="2 3" key="1">
    <citation type="submission" date="2018-12" db="EMBL/GenBank/DDBJ databases">
        <title>Dyella dinghuensis sp. nov. DHOA06 and Dyella choica sp. nov. 4M-K27, isolated from forest soil.</title>
        <authorList>
            <person name="Qiu L.-H."/>
            <person name="Gao Z.-H."/>
        </authorList>
    </citation>
    <scope>NUCLEOTIDE SEQUENCE [LARGE SCALE GENOMIC DNA]</scope>
    <source>
        <strain evidence="2 3">DHOA06</strain>
    </source>
</reference>
<feature type="transmembrane region" description="Helical" evidence="1">
    <location>
        <begin position="111"/>
        <end position="128"/>
    </location>
</feature>
<feature type="transmembrane region" description="Helical" evidence="1">
    <location>
        <begin position="9"/>
        <end position="27"/>
    </location>
</feature>
<feature type="transmembrane region" description="Helical" evidence="1">
    <location>
        <begin position="78"/>
        <end position="99"/>
    </location>
</feature>
<dbReference type="EMBL" id="RYZR01000005">
    <property type="protein sequence ID" value="RUL64545.1"/>
    <property type="molecule type" value="Genomic_DNA"/>
</dbReference>
<name>A0A432LU63_9GAMM</name>
<dbReference type="RefSeq" id="WP_126673824.1">
    <property type="nucleotide sequence ID" value="NZ_RYZR01000005.1"/>
</dbReference>
<dbReference type="Proteomes" id="UP000267077">
    <property type="component" value="Unassembled WGS sequence"/>
</dbReference>
<keyword evidence="3" id="KW-1185">Reference proteome</keyword>
<evidence type="ECO:0000256" key="1">
    <source>
        <dbReference type="SAM" id="Phobius"/>
    </source>
</evidence>
<gene>
    <name evidence="2" type="ORF">EKH79_10995</name>
</gene>
<feature type="transmembrane region" description="Helical" evidence="1">
    <location>
        <begin position="195"/>
        <end position="216"/>
    </location>
</feature>
<dbReference type="OrthoDB" id="5929525at2"/>
<feature type="transmembrane region" description="Helical" evidence="1">
    <location>
        <begin position="157"/>
        <end position="174"/>
    </location>
</feature>
<evidence type="ECO:0008006" key="4">
    <source>
        <dbReference type="Google" id="ProtNLM"/>
    </source>
</evidence>
<organism evidence="2 3">
    <name type="scientific">Dyella dinghuensis</name>
    <dbReference type="NCBI Taxonomy" id="1920169"/>
    <lineage>
        <taxon>Bacteria</taxon>
        <taxon>Pseudomonadati</taxon>
        <taxon>Pseudomonadota</taxon>
        <taxon>Gammaproteobacteria</taxon>
        <taxon>Lysobacterales</taxon>
        <taxon>Rhodanobacteraceae</taxon>
        <taxon>Dyella</taxon>
    </lineage>
</organism>
<dbReference type="AlphaFoldDB" id="A0A432LU63"/>
<keyword evidence="1" id="KW-1133">Transmembrane helix</keyword>
<comment type="caution">
    <text evidence="2">The sequence shown here is derived from an EMBL/GenBank/DDBJ whole genome shotgun (WGS) entry which is preliminary data.</text>
</comment>
<protein>
    <recommendedName>
        <fullName evidence="4">MASE1 domain-containing protein</fullName>
    </recommendedName>
</protein>
<proteinExistence type="predicted"/>
<accession>A0A432LU63</accession>
<keyword evidence="1" id="KW-0812">Transmembrane</keyword>
<keyword evidence="1" id="KW-0472">Membrane</keyword>
<evidence type="ECO:0000313" key="2">
    <source>
        <dbReference type="EMBL" id="RUL64545.1"/>
    </source>
</evidence>